<dbReference type="GO" id="GO:0005829">
    <property type="term" value="C:cytosol"/>
    <property type="evidence" value="ECO:0007669"/>
    <property type="project" value="TreeGrafter"/>
</dbReference>
<dbReference type="Pfam" id="PF00027">
    <property type="entry name" value="cNMP_binding"/>
    <property type="match status" value="1"/>
</dbReference>
<dbReference type="PANTHER" id="PTHR24567">
    <property type="entry name" value="CRP FAMILY TRANSCRIPTIONAL REGULATORY PROTEIN"/>
    <property type="match status" value="1"/>
</dbReference>
<gene>
    <name evidence="5" type="ORF">FNA67_12305</name>
</gene>
<evidence type="ECO:0000256" key="3">
    <source>
        <dbReference type="ARBA" id="ARBA00023163"/>
    </source>
</evidence>
<dbReference type="InterPro" id="IPR036390">
    <property type="entry name" value="WH_DNA-bd_sf"/>
</dbReference>
<dbReference type="PRINTS" id="PR00034">
    <property type="entry name" value="HTHCRP"/>
</dbReference>
<dbReference type="Gene3D" id="2.60.120.10">
    <property type="entry name" value="Jelly Rolls"/>
    <property type="match status" value="1"/>
</dbReference>
<dbReference type="GO" id="GO:0003677">
    <property type="term" value="F:DNA binding"/>
    <property type="evidence" value="ECO:0007669"/>
    <property type="project" value="UniProtKB-KW"/>
</dbReference>
<dbReference type="KEGG" id="yti:FNA67_12305"/>
<keyword evidence="1" id="KW-0805">Transcription regulation</keyword>
<dbReference type="AlphaFoldDB" id="A0A5B9DNI3"/>
<evidence type="ECO:0000256" key="1">
    <source>
        <dbReference type="ARBA" id="ARBA00023015"/>
    </source>
</evidence>
<dbReference type="SUPFAM" id="SSF46785">
    <property type="entry name" value="Winged helix' DNA-binding domain"/>
    <property type="match status" value="1"/>
</dbReference>
<dbReference type="GO" id="GO:0003700">
    <property type="term" value="F:DNA-binding transcription factor activity"/>
    <property type="evidence" value="ECO:0007669"/>
    <property type="project" value="TreeGrafter"/>
</dbReference>
<dbReference type="InterPro" id="IPR036388">
    <property type="entry name" value="WH-like_DNA-bd_sf"/>
</dbReference>
<organism evidence="5 6">
    <name type="scientific">Paradevosia tibetensis</name>
    <dbReference type="NCBI Taxonomy" id="1447062"/>
    <lineage>
        <taxon>Bacteria</taxon>
        <taxon>Pseudomonadati</taxon>
        <taxon>Pseudomonadota</taxon>
        <taxon>Alphaproteobacteria</taxon>
        <taxon>Hyphomicrobiales</taxon>
        <taxon>Devosiaceae</taxon>
        <taxon>Paradevosia</taxon>
    </lineage>
</organism>
<keyword evidence="3" id="KW-0804">Transcription</keyword>
<dbReference type="InterPro" id="IPR014710">
    <property type="entry name" value="RmlC-like_jellyroll"/>
</dbReference>
<dbReference type="InterPro" id="IPR000595">
    <property type="entry name" value="cNMP-bd_dom"/>
</dbReference>
<dbReference type="CDD" id="cd00038">
    <property type="entry name" value="CAP_ED"/>
    <property type="match status" value="1"/>
</dbReference>
<protein>
    <submittedName>
        <fullName evidence="5">Cyclic nucleotide-binding domain-containing protein</fullName>
    </submittedName>
</protein>
<evidence type="ECO:0000256" key="4">
    <source>
        <dbReference type="ARBA" id="ARBA00023231"/>
    </source>
</evidence>
<dbReference type="PROSITE" id="PS50042">
    <property type="entry name" value="CNMP_BINDING_3"/>
    <property type="match status" value="1"/>
</dbReference>
<dbReference type="InterPro" id="IPR018490">
    <property type="entry name" value="cNMP-bd_dom_sf"/>
</dbReference>
<dbReference type="Gene3D" id="1.10.10.10">
    <property type="entry name" value="Winged helix-like DNA-binding domain superfamily/Winged helix DNA-binding domain"/>
    <property type="match status" value="1"/>
</dbReference>
<keyword evidence="4" id="KW-0535">Nitrogen fixation</keyword>
<evidence type="ECO:0000256" key="2">
    <source>
        <dbReference type="ARBA" id="ARBA00023125"/>
    </source>
</evidence>
<dbReference type="SUPFAM" id="SSF51206">
    <property type="entry name" value="cAMP-binding domain-like"/>
    <property type="match status" value="1"/>
</dbReference>
<dbReference type="SMART" id="SM00419">
    <property type="entry name" value="HTH_CRP"/>
    <property type="match status" value="1"/>
</dbReference>
<dbReference type="OrthoDB" id="667966at2"/>
<dbReference type="EMBL" id="CP041690">
    <property type="protein sequence ID" value="QEE20910.1"/>
    <property type="molecule type" value="Genomic_DNA"/>
</dbReference>
<dbReference type="PANTHER" id="PTHR24567:SF75">
    <property type="entry name" value="FUMARATE AND NITRATE REDUCTION REGULATORY PROTEIN"/>
    <property type="match status" value="1"/>
</dbReference>
<dbReference type="CDD" id="cd00092">
    <property type="entry name" value="HTH_CRP"/>
    <property type="match status" value="1"/>
</dbReference>
<accession>A0A5B9DNI3</accession>
<proteinExistence type="predicted"/>
<dbReference type="PROSITE" id="PS51063">
    <property type="entry name" value="HTH_CRP_2"/>
    <property type="match status" value="1"/>
</dbReference>
<keyword evidence="6" id="KW-1185">Reference proteome</keyword>
<dbReference type="RefSeq" id="WP_147656221.1">
    <property type="nucleotide sequence ID" value="NZ_BMFM01000001.1"/>
</dbReference>
<dbReference type="Proteomes" id="UP000321062">
    <property type="component" value="Chromosome"/>
</dbReference>
<dbReference type="Pfam" id="PF13545">
    <property type="entry name" value="HTH_Crp_2"/>
    <property type="match status" value="1"/>
</dbReference>
<dbReference type="InterPro" id="IPR050397">
    <property type="entry name" value="Env_Response_Regulators"/>
</dbReference>
<dbReference type="SMART" id="SM00100">
    <property type="entry name" value="cNMP"/>
    <property type="match status" value="1"/>
</dbReference>
<dbReference type="FunFam" id="1.10.10.10:FF:000028">
    <property type="entry name" value="Fumarate/nitrate reduction transcriptional regulator Fnr"/>
    <property type="match status" value="1"/>
</dbReference>
<reference evidence="5 6" key="1">
    <citation type="journal article" date="2015" name="Int. J. Syst. Evol. Microbiol.">
        <title>Youhaiella tibetensis gen. nov., sp. nov., isolated from subsurface sediment.</title>
        <authorList>
            <person name="Wang Y.X."/>
            <person name="Huang F.Q."/>
            <person name="Nogi Y."/>
            <person name="Pang S.J."/>
            <person name="Wang P.K."/>
            <person name="Lv J."/>
        </authorList>
    </citation>
    <scope>NUCLEOTIDE SEQUENCE [LARGE SCALE GENOMIC DNA]</scope>
    <source>
        <strain evidence="6">fig4</strain>
    </source>
</reference>
<sequence>MYTFSRIDCAQQMPGSEVDGCLSDLFSNAAIERVQPGHGIFWEEDSSEDIFLVLEGLVRLYRMLPDGRRVIVGFLFAGDYMGLSWQEEQRHTAEAVSQVKLQRIAKSQFYDRVARTPLQDRFAHSQPRDEMCAAQDQMMLVLRRSADERVAAFLAFVADRTGRTLDKGSELRLAMPRIDIADYLGLTIETVSRSISKLRDRGVISLNGPSRVRIEKPHMLRQLAEGDESVLEYVMSKPIPAAVAA</sequence>
<keyword evidence="2" id="KW-0238">DNA-binding</keyword>
<evidence type="ECO:0000313" key="6">
    <source>
        <dbReference type="Proteomes" id="UP000321062"/>
    </source>
</evidence>
<name>A0A5B9DNI3_9HYPH</name>
<dbReference type="InterPro" id="IPR012318">
    <property type="entry name" value="HTH_CRP"/>
</dbReference>
<evidence type="ECO:0000313" key="5">
    <source>
        <dbReference type="EMBL" id="QEE20910.1"/>
    </source>
</evidence>